<feature type="transmembrane region" description="Helical" evidence="1">
    <location>
        <begin position="140"/>
        <end position="162"/>
    </location>
</feature>
<dbReference type="Proteomes" id="UP000676478">
    <property type="component" value="Unassembled WGS sequence"/>
</dbReference>
<feature type="transmembrane region" description="Helical" evidence="1">
    <location>
        <begin position="12"/>
        <end position="30"/>
    </location>
</feature>
<keyword evidence="1" id="KW-0812">Transmembrane</keyword>
<accession>A0AA41ERL5</accession>
<comment type="caution">
    <text evidence="2">The sequence shown here is derived from an EMBL/GenBank/DDBJ whole genome shotgun (WGS) entry which is preliminary data.</text>
</comment>
<feature type="transmembrane region" description="Helical" evidence="1">
    <location>
        <begin position="67"/>
        <end position="88"/>
    </location>
</feature>
<proteinExistence type="predicted"/>
<organism evidence="2 3">
    <name type="scientific">Levilactobacillus brevis</name>
    <name type="common">Lactobacillus brevis</name>
    <dbReference type="NCBI Taxonomy" id="1580"/>
    <lineage>
        <taxon>Bacteria</taxon>
        <taxon>Bacillati</taxon>
        <taxon>Bacillota</taxon>
        <taxon>Bacilli</taxon>
        <taxon>Lactobacillales</taxon>
        <taxon>Lactobacillaceae</taxon>
        <taxon>Levilactobacillus</taxon>
    </lineage>
</organism>
<dbReference type="RefSeq" id="WP_211756835.1">
    <property type="nucleotide sequence ID" value="NZ_JAERKF010000019.1"/>
</dbReference>
<protein>
    <recommendedName>
        <fullName evidence="4">DUF1453 domain-containing protein</fullName>
    </recommendedName>
</protein>
<dbReference type="AlphaFoldDB" id="A0AA41ERL5"/>
<evidence type="ECO:0000313" key="3">
    <source>
        <dbReference type="Proteomes" id="UP000676478"/>
    </source>
</evidence>
<evidence type="ECO:0008006" key="4">
    <source>
        <dbReference type="Google" id="ProtNLM"/>
    </source>
</evidence>
<gene>
    <name evidence="2" type="ORF">JK167_12325</name>
</gene>
<reference evidence="2" key="2">
    <citation type="submission" date="2022-09" db="EMBL/GenBank/DDBJ databases">
        <title>Genome-inferred correspondence between phylogeny and metabolic traits in the wild Drosophila gut microbiome.</title>
        <authorList>
            <person name="Bueno E."/>
            <person name="Blow F."/>
            <person name="Douglas A.E."/>
        </authorList>
    </citation>
    <scope>NUCLEOTIDE SEQUENCE</scope>
    <source>
        <strain evidence="2">Dm-2019-70</strain>
    </source>
</reference>
<keyword evidence="1" id="KW-1133">Transmembrane helix</keyword>
<keyword evidence="1" id="KW-0472">Membrane</keyword>
<sequence length="168" mass="19725">MQRDIFVLIKYWYFFLLVVFWLVAVSIFLSRKYLASTRLNPLKIYVTPILFIVLGSEKMFLFKDIRLAITVFIITTIVFSFLGAHIALKKQVFTNRNNELRMVGGKYSILLMLINIITLVILTFHGYVNPQEYESLSYTLLYPFVNGFVKGLLIGQSVNMWWHLKRLV</sequence>
<evidence type="ECO:0000256" key="1">
    <source>
        <dbReference type="SAM" id="Phobius"/>
    </source>
</evidence>
<dbReference type="EMBL" id="JAERKF010000019">
    <property type="protein sequence ID" value="MBS1011606.1"/>
    <property type="molecule type" value="Genomic_DNA"/>
</dbReference>
<evidence type="ECO:0000313" key="2">
    <source>
        <dbReference type="EMBL" id="MBS1011606.1"/>
    </source>
</evidence>
<feature type="transmembrane region" description="Helical" evidence="1">
    <location>
        <begin position="109"/>
        <end position="128"/>
    </location>
</feature>
<reference evidence="2" key="1">
    <citation type="submission" date="2020-12" db="EMBL/GenBank/DDBJ databases">
        <authorList>
            <person name="Mcmullen J.G."/>
        </authorList>
    </citation>
    <scope>NUCLEOTIDE SEQUENCE</scope>
    <source>
        <strain evidence="2">Dm-2019-70</strain>
    </source>
</reference>
<name>A0AA41ERL5_LEVBR</name>